<dbReference type="InterPro" id="IPR027417">
    <property type="entry name" value="P-loop_NTPase"/>
</dbReference>
<reference evidence="4 5" key="1">
    <citation type="journal article" date="2003" name="Nature">
        <title>The genome of a motile marine Synechococcus.</title>
        <authorList>
            <person name="Palenik B."/>
            <person name="Brahamsha B."/>
            <person name="Larimer F."/>
            <person name="Land M."/>
            <person name="Hauser L."/>
            <person name="Chain P."/>
            <person name="Lamerdin J."/>
            <person name="Regala W."/>
            <person name="Allen E.A."/>
            <person name="McCarren J."/>
            <person name="Paulsen I."/>
            <person name="Dufresne A."/>
            <person name="Partensky F."/>
            <person name="Webb E."/>
            <person name="Waterbury J."/>
        </authorList>
    </citation>
    <scope>NUCLEOTIDE SEQUENCE [LARGE SCALE GENOMIC DNA]</scope>
    <source>
        <strain evidence="4 5">WH8102</strain>
    </source>
</reference>
<dbReference type="GO" id="GO:0008854">
    <property type="term" value="F:exodeoxyribonuclease V activity"/>
    <property type="evidence" value="ECO:0007669"/>
    <property type="project" value="UniProtKB-EC"/>
</dbReference>
<dbReference type="PANTHER" id="PTHR43788:SF6">
    <property type="entry name" value="DNA HELICASE B"/>
    <property type="match status" value="1"/>
</dbReference>
<dbReference type="Proteomes" id="UP000001422">
    <property type="component" value="Chromosome"/>
</dbReference>
<dbReference type="GO" id="GO:0009338">
    <property type="term" value="C:exodeoxyribonuclease V complex"/>
    <property type="evidence" value="ECO:0007669"/>
    <property type="project" value="TreeGrafter"/>
</dbReference>
<keyword evidence="4" id="KW-0378">Hydrolase</keyword>
<dbReference type="RefSeq" id="WP_011127783.1">
    <property type="nucleotide sequence ID" value="NC_005070.1"/>
</dbReference>
<dbReference type="EMBL" id="BX569691">
    <property type="protein sequence ID" value="CAE07433.1"/>
    <property type="molecule type" value="Genomic_DNA"/>
</dbReference>
<proteinExistence type="predicted"/>
<evidence type="ECO:0000313" key="5">
    <source>
        <dbReference type="Proteomes" id="UP000001422"/>
    </source>
</evidence>
<keyword evidence="1" id="KW-0547">Nucleotide-binding</keyword>
<keyword evidence="2" id="KW-0067">ATP-binding</keyword>
<dbReference type="Gene3D" id="3.40.50.300">
    <property type="entry name" value="P-loop containing nucleotide triphosphate hydrolases"/>
    <property type="match status" value="2"/>
</dbReference>
<dbReference type="KEGG" id="syw:SYNW0918"/>
<protein>
    <submittedName>
        <fullName evidence="4">Probable exodeoxyribonuclease V, alpha subunit RecD</fullName>
        <ecNumber evidence="4">3.1.11.5</ecNumber>
    </submittedName>
</protein>
<dbReference type="InterPro" id="IPR050534">
    <property type="entry name" value="Coronavir_polyprotein_1ab"/>
</dbReference>
<keyword evidence="5" id="KW-1185">Reference proteome</keyword>
<dbReference type="PANTHER" id="PTHR43788">
    <property type="entry name" value="DNA2/NAM7 HELICASE FAMILY MEMBER"/>
    <property type="match status" value="1"/>
</dbReference>
<dbReference type="GO" id="GO:0017116">
    <property type="term" value="F:single-stranded DNA helicase activity"/>
    <property type="evidence" value="ECO:0007669"/>
    <property type="project" value="TreeGrafter"/>
</dbReference>
<dbReference type="Pfam" id="PF13538">
    <property type="entry name" value="UvrD_C_2"/>
    <property type="match status" value="1"/>
</dbReference>
<dbReference type="CDD" id="cd17933">
    <property type="entry name" value="DEXSc_RecD-like"/>
    <property type="match status" value="1"/>
</dbReference>
<feature type="domain" description="UvrD-like helicase C-terminal" evidence="3">
    <location>
        <begin position="463"/>
        <end position="509"/>
    </location>
</feature>
<dbReference type="CDD" id="cd18809">
    <property type="entry name" value="SF1_C_RecD"/>
    <property type="match status" value="1"/>
</dbReference>
<evidence type="ECO:0000259" key="3">
    <source>
        <dbReference type="Pfam" id="PF13538"/>
    </source>
</evidence>
<accession>Q7U7R3</accession>
<sequence>MSSSWSPAFATAVHAALVRRCPPAEGGAALAELSQALVDALERGELDLPLTPDRAAVVQASGWLEGDDSPLLQRGERIGWRRWLEAMEGVVEQLLERQPPSLPTPQEAPELPSTLNPEQQAAVLAMDGAAVVLLSGGPGTGKTSTVVELLRRASQRHPTLRIGLAAPTGKAARRLGDAVRPGLNELPCFTLHRWLEAAGDGFRRHRQRPLELDLLVVDEMSMVDLELMSALLEALPDACRLLLVGDPAQLPPVGSGAVWQRLQDPAVRERFGSAAVHLLHTYRNRGALAALATTLRQQGIEAFRRDLEQLPATANVQHQRASLRRLPPSVRDGWRDRHQRLSALATGLVEMPESELNDAAGQLLLELENDLVLCPRRRGPWSLEDVHRSLLGGGGWMEPLHWPEGVPVICGSNQPEVGLANGDLGVKLGSGEQSRVLFRVMAADGQPQIRRLHPARLTSLEPALALTIHRAQGSEADRVTVLWPPLQEDNIAYDSCLLYTAITRARGSLDLITAVDR</sequence>
<dbReference type="eggNOG" id="COG0507">
    <property type="taxonomic scope" value="Bacteria"/>
</dbReference>
<gene>
    <name evidence="4" type="primary">recD</name>
    <name evidence="4" type="ordered locus">SYNW0918</name>
</gene>
<dbReference type="HOGENOM" id="CLU_007524_1_3_3"/>
<dbReference type="EC" id="3.1.11.5" evidence="4"/>
<dbReference type="SUPFAM" id="SSF52540">
    <property type="entry name" value="P-loop containing nucleoside triphosphate hydrolases"/>
    <property type="match status" value="1"/>
</dbReference>
<name>Q7U7R3_PARMW</name>
<dbReference type="GO" id="GO:0006310">
    <property type="term" value="P:DNA recombination"/>
    <property type="evidence" value="ECO:0007669"/>
    <property type="project" value="TreeGrafter"/>
</dbReference>
<dbReference type="InterPro" id="IPR027785">
    <property type="entry name" value="UvrD-like_helicase_C"/>
</dbReference>
<evidence type="ECO:0000313" key="4">
    <source>
        <dbReference type="EMBL" id="CAE07433.1"/>
    </source>
</evidence>
<evidence type="ECO:0000256" key="2">
    <source>
        <dbReference type="ARBA" id="ARBA00022840"/>
    </source>
</evidence>
<organism evidence="4 5">
    <name type="scientific">Parasynechococcus marenigrum (strain WH8102)</name>
    <dbReference type="NCBI Taxonomy" id="84588"/>
    <lineage>
        <taxon>Bacteria</taxon>
        <taxon>Bacillati</taxon>
        <taxon>Cyanobacteriota</taxon>
        <taxon>Cyanophyceae</taxon>
        <taxon>Synechococcales</taxon>
        <taxon>Prochlorococcaceae</taxon>
        <taxon>Parasynechococcus</taxon>
        <taxon>Parasynechococcus marenigrum</taxon>
    </lineage>
</organism>
<dbReference type="Pfam" id="PF13245">
    <property type="entry name" value="AAA_19"/>
    <property type="match status" value="1"/>
</dbReference>
<evidence type="ECO:0000256" key="1">
    <source>
        <dbReference type="ARBA" id="ARBA00022741"/>
    </source>
</evidence>
<dbReference type="GO" id="GO:0005524">
    <property type="term" value="F:ATP binding"/>
    <property type="evidence" value="ECO:0007669"/>
    <property type="project" value="UniProtKB-KW"/>
</dbReference>
<dbReference type="AlphaFoldDB" id="Q7U7R3"/>
<dbReference type="STRING" id="84588.SYNW0918"/>